<dbReference type="AlphaFoldDB" id="A0A921AWD5"/>
<dbReference type="Gene3D" id="3.20.20.70">
    <property type="entry name" value="Aldolase class I"/>
    <property type="match status" value="1"/>
</dbReference>
<keyword evidence="2" id="KW-0378">Hydrolase</keyword>
<name>A0A921AWD5_9BACT</name>
<dbReference type="Pfam" id="PF09370">
    <property type="entry name" value="PEP_hydrolase"/>
    <property type="match status" value="1"/>
</dbReference>
<dbReference type="InterPro" id="IPR051353">
    <property type="entry name" value="Tobamovirus_resist_UPF0261"/>
</dbReference>
<reference evidence="2" key="2">
    <citation type="submission" date="2021-09" db="EMBL/GenBank/DDBJ databases">
        <authorList>
            <person name="Gilroy R."/>
        </authorList>
    </citation>
    <scope>NUCLEOTIDE SEQUENCE</scope>
    <source>
        <strain evidence="2">ChiGjej2B2-19336</strain>
    </source>
</reference>
<evidence type="ECO:0000313" key="3">
    <source>
        <dbReference type="Proteomes" id="UP000698963"/>
    </source>
</evidence>
<evidence type="ECO:0000313" key="2">
    <source>
        <dbReference type="EMBL" id="HJD97105.1"/>
    </source>
</evidence>
<gene>
    <name evidence="2" type="ORF">K8W16_05625</name>
</gene>
<dbReference type="RefSeq" id="WP_304121965.1">
    <property type="nucleotide sequence ID" value="NZ_DYZA01000108.1"/>
</dbReference>
<dbReference type="PANTHER" id="PTHR31862">
    <property type="entry name" value="UPF0261 DOMAIN PROTEIN (AFU_ORTHOLOGUE AFUA_1G10120)"/>
    <property type="match status" value="1"/>
</dbReference>
<accession>A0A921AWD5</accession>
<dbReference type="InterPro" id="IPR015813">
    <property type="entry name" value="Pyrv/PenolPyrv_kinase-like_dom"/>
</dbReference>
<protein>
    <submittedName>
        <fullName evidence="2">Phosphoenolpyruvate hydrolase family protein</fullName>
    </submittedName>
</protein>
<reference evidence="2" key="1">
    <citation type="journal article" date="2021" name="PeerJ">
        <title>Extensive microbial diversity within the chicken gut microbiome revealed by metagenomics and culture.</title>
        <authorList>
            <person name="Gilroy R."/>
            <person name="Ravi A."/>
            <person name="Getino M."/>
            <person name="Pursley I."/>
            <person name="Horton D.L."/>
            <person name="Alikhan N.F."/>
            <person name="Baker D."/>
            <person name="Gharbi K."/>
            <person name="Hall N."/>
            <person name="Watson M."/>
            <person name="Adriaenssens E.M."/>
            <person name="Foster-Nyarko E."/>
            <person name="Jarju S."/>
            <person name="Secka A."/>
            <person name="Antonio M."/>
            <person name="Oren A."/>
            <person name="Chaudhuri R.R."/>
            <person name="La Ragione R."/>
            <person name="Hildebrand F."/>
            <person name="Pallen M.J."/>
        </authorList>
    </citation>
    <scope>NUCLEOTIDE SEQUENCE</scope>
    <source>
        <strain evidence="2">ChiGjej2B2-19336</strain>
    </source>
</reference>
<dbReference type="PANTHER" id="PTHR31862:SF1">
    <property type="entry name" value="UPF0261 DOMAIN PROTEIN (AFU_ORTHOLOGUE AFUA_1G10120)"/>
    <property type="match status" value="1"/>
</dbReference>
<comment type="caution">
    <text evidence="2">The sequence shown here is derived from an EMBL/GenBank/DDBJ whole genome shotgun (WGS) entry which is preliminary data.</text>
</comment>
<sequence length="248" mass="27509">MLHPTGKDVHSRLLSLQRSGRSLHAVPLPVRDLPGILPEQLDIAVLCHGRHRKGGSFDWLYSCLPNASANDEALSETALAFLRRHGKHTVTLAGLYPADPFHHPEIMLDQAMEAGFWGVHNFPSSCMLDGSFRSTLEQNHMGFHKEVNFMQLAVSRGIFTLAMVSGSAEAQLMRDAGVHAIALAPSASLWLQNDRLRLYKEECQRVLSLLQDDTLFFCCWPDTSAHAELAYFLQKISGFYSSLPSAPA</sequence>
<feature type="domain" description="TIM-barrel" evidence="1">
    <location>
        <begin position="43"/>
        <end position="183"/>
    </location>
</feature>
<proteinExistence type="predicted"/>
<dbReference type="GO" id="GO:0016787">
    <property type="term" value="F:hydrolase activity"/>
    <property type="evidence" value="ECO:0007669"/>
    <property type="project" value="UniProtKB-KW"/>
</dbReference>
<dbReference type="InterPro" id="IPR009215">
    <property type="entry name" value="TIM-br_IGPS-like"/>
</dbReference>
<dbReference type="Proteomes" id="UP000698963">
    <property type="component" value="Unassembled WGS sequence"/>
</dbReference>
<organism evidence="2 3">
    <name type="scientific">Mailhella massiliensis</name>
    <dbReference type="NCBI Taxonomy" id="1903261"/>
    <lineage>
        <taxon>Bacteria</taxon>
        <taxon>Pseudomonadati</taxon>
        <taxon>Thermodesulfobacteriota</taxon>
        <taxon>Desulfovibrionia</taxon>
        <taxon>Desulfovibrionales</taxon>
        <taxon>Desulfovibrionaceae</taxon>
        <taxon>Mailhella</taxon>
    </lineage>
</organism>
<dbReference type="SUPFAM" id="SSF51621">
    <property type="entry name" value="Phosphoenolpyruvate/pyruvate domain"/>
    <property type="match status" value="1"/>
</dbReference>
<dbReference type="InterPro" id="IPR013785">
    <property type="entry name" value="Aldolase_TIM"/>
</dbReference>
<evidence type="ECO:0000259" key="1">
    <source>
        <dbReference type="Pfam" id="PF09370"/>
    </source>
</evidence>
<dbReference type="EMBL" id="DYZA01000108">
    <property type="protein sequence ID" value="HJD97105.1"/>
    <property type="molecule type" value="Genomic_DNA"/>
</dbReference>